<evidence type="ECO:0000313" key="12">
    <source>
        <dbReference type="Proteomes" id="UP000677918"/>
    </source>
</evidence>
<dbReference type="Pfam" id="PF00697">
    <property type="entry name" value="PRAI"/>
    <property type="match status" value="1"/>
</dbReference>
<dbReference type="RefSeq" id="WP_213410160.1">
    <property type="nucleotide sequence ID" value="NZ_BOVK01000006.1"/>
</dbReference>
<comment type="catalytic activity">
    <reaction evidence="1 9">
        <text>N-(5-phospho-beta-D-ribosyl)anthranilate = 1-(2-carboxyphenylamino)-1-deoxy-D-ribulose 5-phosphate</text>
        <dbReference type="Rhea" id="RHEA:21540"/>
        <dbReference type="ChEBI" id="CHEBI:18277"/>
        <dbReference type="ChEBI" id="CHEBI:58613"/>
        <dbReference type="EC" id="5.3.1.24"/>
    </reaction>
</comment>
<evidence type="ECO:0000256" key="9">
    <source>
        <dbReference type="HAMAP-Rule" id="MF_00135"/>
    </source>
</evidence>
<keyword evidence="7 9" id="KW-0057">Aromatic amino acid biosynthesis</keyword>
<dbReference type="AlphaFoldDB" id="A0A8J4M0K1"/>
<feature type="domain" description="N-(5'phosphoribosyl) anthranilate isomerase (PRAI)" evidence="10">
    <location>
        <begin position="6"/>
        <end position="220"/>
    </location>
</feature>
<evidence type="ECO:0000256" key="5">
    <source>
        <dbReference type="ARBA" id="ARBA00022605"/>
    </source>
</evidence>
<evidence type="ECO:0000256" key="8">
    <source>
        <dbReference type="ARBA" id="ARBA00023235"/>
    </source>
</evidence>
<dbReference type="CDD" id="cd00405">
    <property type="entry name" value="PRAI"/>
    <property type="match status" value="1"/>
</dbReference>
<dbReference type="GO" id="GO:0004640">
    <property type="term" value="F:phosphoribosylanthranilate isomerase activity"/>
    <property type="evidence" value="ECO:0007669"/>
    <property type="project" value="UniProtKB-UniRule"/>
</dbReference>
<dbReference type="UniPathway" id="UPA00035">
    <property type="reaction ID" value="UER00042"/>
</dbReference>
<keyword evidence="12" id="KW-1185">Reference proteome</keyword>
<dbReference type="HAMAP" id="MF_00135">
    <property type="entry name" value="PRAI"/>
    <property type="match status" value="1"/>
</dbReference>
<dbReference type="EMBL" id="BOVK01000006">
    <property type="protein sequence ID" value="GIQ67564.1"/>
    <property type="molecule type" value="Genomic_DNA"/>
</dbReference>
<keyword evidence="5 9" id="KW-0028">Amino-acid biosynthesis</keyword>
<dbReference type="InterPro" id="IPR044643">
    <property type="entry name" value="TrpF_fam"/>
</dbReference>
<organism evidence="11 12">
    <name type="scientific">Xylanibacillus composti</name>
    <dbReference type="NCBI Taxonomy" id="1572762"/>
    <lineage>
        <taxon>Bacteria</taxon>
        <taxon>Bacillati</taxon>
        <taxon>Bacillota</taxon>
        <taxon>Bacilli</taxon>
        <taxon>Bacillales</taxon>
        <taxon>Paenibacillaceae</taxon>
        <taxon>Xylanibacillus</taxon>
    </lineage>
</organism>
<protein>
    <recommendedName>
        <fullName evidence="4 9">N-(5'-phosphoribosyl)anthranilate isomerase</fullName>
        <shortName evidence="9">PRAI</shortName>
        <ecNumber evidence="3 9">5.3.1.24</ecNumber>
    </recommendedName>
</protein>
<dbReference type="GO" id="GO:0000162">
    <property type="term" value="P:L-tryptophan biosynthetic process"/>
    <property type="evidence" value="ECO:0007669"/>
    <property type="project" value="UniProtKB-UniRule"/>
</dbReference>
<dbReference type="PANTHER" id="PTHR42894">
    <property type="entry name" value="N-(5'-PHOSPHORIBOSYL)ANTHRANILATE ISOMERASE"/>
    <property type="match status" value="1"/>
</dbReference>
<evidence type="ECO:0000256" key="7">
    <source>
        <dbReference type="ARBA" id="ARBA00023141"/>
    </source>
</evidence>
<comment type="caution">
    <text evidence="11">The sequence shown here is derived from an EMBL/GenBank/DDBJ whole genome shotgun (WGS) entry which is preliminary data.</text>
</comment>
<reference evidence="11" key="1">
    <citation type="submission" date="2021-04" db="EMBL/GenBank/DDBJ databases">
        <title>Draft genome sequence of Xylanibacillus composti strain K13.</title>
        <authorList>
            <person name="Uke A."/>
            <person name="Chhe C."/>
            <person name="Baramee S."/>
            <person name="Kosugi A."/>
        </authorList>
    </citation>
    <scope>NUCLEOTIDE SEQUENCE</scope>
    <source>
        <strain evidence="11">K13</strain>
    </source>
</reference>
<evidence type="ECO:0000256" key="3">
    <source>
        <dbReference type="ARBA" id="ARBA00012572"/>
    </source>
</evidence>
<dbReference type="InterPro" id="IPR001240">
    <property type="entry name" value="PRAI_dom"/>
</dbReference>
<dbReference type="EC" id="5.3.1.24" evidence="3 9"/>
<evidence type="ECO:0000256" key="4">
    <source>
        <dbReference type="ARBA" id="ARBA00022272"/>
    </source>
</evidence>
<accession>A0A8J4M0K1</accession>
<evidence type="ECO:0000259" key="10">
    <source>
        <dbReference type="Pfam" id="PF00697"/>
    </source>
</evidence>
<proteinExistence type="inferred from homology"/>
<comment type="similarity">
    <text evidence="9">Belongs to the TrpF family.</text>
</comment>
<dbReference type="Gene3D" id="3.20.20.70">
    <property type="entry name" value="Aldolase class I"/>
    <property type="match status" value="1"/>
</dbReference>
<evidence type="ECO:0000256" key="6">
    <source>
        <dbReference type="ARBA" id="ARBA00022822"/>
    </source>
</evidence>
<dbReference type="InterPro" id="IPR011060">
    <property type="entry name" value="RibuloseP-bd_barrel"/>
</dbReference>
<sequence length="225" mass="24583">MTRAMVKICGLRSGEMVESVGRLPVDYIGLVFAESRRKVTPQEAGGWIRMLRKQADRPLAAGVFVNPSMAELQSVMAEAPLDMIQLHGSESPSFCKTVKEGWPKAEVFKAISIPARSTTVSPETVAEQCAPYLGSIDGLLLDTYDPHVGGGSGKTFQWSVIPFYQAWARAKKLPLFVAGGLHEGNVRELLDQYAPDGVDVSSGVETDGIKDLNKIQGFLERMERK</sequence>
<evidence type="ECO:0000256" key="1">
    <source>
        <dbReference type="ARBA" id="ARBA00001164"/>
    </source>
</evidence>
<name>A0A8J4M0K1_9BACL</name>
<evidence type="ECO:0000313" key="11">
    <source>
        <dbReference type="EMBL" id="GIQ67564.1"/>
    </source>
</evidence>
<dbReference type="PANTHER" id="PTHR42894:SF1">
    <property type="entry name" value="N-(5'-PHOSPHORIBOSYL)ANTHRANILATE ISOMERASE"/>
    <property type="match status" value="1"/>
</dbReference>
<evidence type="ECO:0000256" key="2">
    <source>
        <dbReference type="ARBA" id="ARBA00004664"/>
    </source>
</evidence>
<gene>
    <name evidence="11" type="primary">trpF_1</name>
    <name evidence="9" type="synonym">trpF</name>
    <name evidence="11" type="ORF">XYCOK13_03880</name>
</gene>
<dbReference type="Proteomes" id="UP000677918">
    <property type="component" value="Unassembled WGS sequence"/>
</dbReference>
<comment type="pathway">
    <text evidence="2 9">Amino-acid biosynthesis; L-tryptophan biosynthesis; L-tryptophan from chorismate: step 3/5.</text>
</comment>
<dbReference type="SUPFAM" id="SSF51366">
    <property type="entry name" value="Ribulose-phoshate binding barrel"/>
    <property type="match status" value="1"/>
</dbReference>
<dbReference type="InterPro" id="IPR013785">
    <property type="entry name" value="Aldolase_TIM"/>
</dbReference>
<keyword evidence="6 9" id="KW-0822">Tryptophan biosynthesis</keyword>
<keyword evidence="8 9" id="KW-0413">Isomerase</keyword>